<keyword evidence="7 12" id="KW-0520">NAD</keyword>
<feature type="binding site" evidence="12">
    <location>
        <begin position="38"/>
        <end position="43"/>
    </location>
    <ligand>
        <name>NAD(+)</name>
        <dbReference type="ChEBI" id="CHEBI:57540"/>
    </ligand>
</feature>
<dbReference type="Pfam" id="PF00725">
    <property type="entry name" value="3HCDH"/>
    <property type="match status" value="1"/>
</dbReference>
<feature type="binding site" evidence="12">
    <location>
        <position position="126"/>
    </location>
    <ligand>
        <name>NAD(+)</name>
        <dbReference type="ChEBI" id="CHEBI:57540"/>
    </ligand>
</feature>
<dbReference type="FunFam" id="1.10.1040.10:FF:000019">
    <property type="entry name" value="3-hydroxybutyryl-CoA dehydrogenase FadB2"/>
    <property type="match status" value="1"/>
</dbReference>
<dbReference type="PIRSF" id="PIRSF000105">
    <property type="entry name" value="HCDH"/>
    <property type="match status" value="1"/>
</dbReference>
<evidence type="ECO:0000256" key="11">
    <source>
        <dbReference type="PIRSR" id="PIRSR000105-1"/>
    </source>
</evidence>
<dbReference type="EC" id="1.1.1.35" evidence="4"/>
<feature type="domain" description="3-hydroxyacyl-CoA dehydrogenase NAD binding" evidence="14">
    <location>
        <begin position="33"/>
        <end position="218"/>
    </location>
</feature>
<organism evidence="15 16">
    <name type="scientific">Trichostrongylus colubriformis</name>
    <name type="common">Black scour worm</name>
    <dbReference type="NCBI Taxonomy" id="6319"/>
    <lineage>
        <taxon>Eukaryota</taxon>
        <taxon>Metazoa</taxon>
        <taxon>Ecdysozoa</taxon>
        <taxon>Nematoda</taxon>
        <taxon>Chromadorea</taxon>
        <taxon>Rhabditida</taxon>
        <taxon>Rhabditina</taxon>
        <taxon>Rhabditomorpha</taxon>
        <taxon>Strongyloidea</taxon>
        <taxon>Trichostrongylidae</taxon>
        <taxon>Trichostrongylus</taxon>
    </lineage>
</organism>
<sequence length="319" mass="35344">MWKSQLFQMLSTKALPFRRCFSTSISQFSKVNNVAIVGAGLMGSGIAQVTAAAKLNVFLVDQSDEILDKARKSIDTNLRRVAKKKHSDDKAAQEALVAGSLSRLHLTTSLEKAVKDADLVIEAIVENIDVKRKLFSEVEKFAKSTAILTTNTSSLRLADIAANLKSKSQFGGLHFFNPVPVMKLLEIVRHDETSKDTFESLMEYGRNIGKKTVACKDTPGFIVNRLLVPYMFEALRMVDRGDASVEDVDVAMKLGAGYPMGPFELCDYVGLDTTKFIMDGWHKLEPSQTLFTPNKTLDKLVNEGKLGRKSGEGFYKYTN</sequence>
<keyword evidence="9" id="KW-0496">Mitochondrion</keyword>
<comment type="pathway">
    <text evidence="2">Lipid metabolism; fatty acid beta-oxidation.</text>
</comment>
<keyword evidence="6" id="KW-0560">Oxidoreductase</keyword>
<evidence type="ECO:0000256" key="2">
    <source>
        <dbReference type="ARBA" id="ARBA00005005"/>
    </source>
</evidence>
<feature type="binding site" evidence="12">
    <location>
        <position position="131"/>
    </location>
    <ligand>
        <name>NAD(+)</name>
        <dbReference type="ChEBI" id="CHEBI:57540"/>
    </ligand>
</feature>
<evidence type="ECO:0000256" key="10">
    <source>
        <dbReference type="ARBA" id="ARBA00049556"/>
    </source>
</evidence>
<dbReference type="InterPro" id="IPR013328">
    <property type="entry name" value="6PGD_dom2"/>
</dbReference>
<dbReference type="PANTHER" id="PTHR43561">
    <property type="match status" value="1"/>
</dbReference>
<dbReference type="InterPro" id="IPR052242">
    <property type="entry name" value="Mito_3-hydroxyacyl-CoA_DH"/>
</dbReference>
<evidence type="ECO:0000256" key="8">
    <source>
        <dbReference type="ARBA" id="ARBA00023098"/>
    </source>
</evidence>
<dbReference type="Gene3D" id="3.40.50.720">
    <property type="entry name" value="NAD(P)-binding Rossmann-like Domain"/>
    <property type="match status" value="1"/>
</dbReference>
<dbReference type="EMBL" id="WIXE01012892">
    <property type="protein sequence ID" value="KAK5975566.1"/>
    <property type="molecule type" value="Genomic_DNA"/>
</dbReference>
<dbReference type="PANTHER" id="PTHR43561:SF3">
    <property type="entry name" value="HYDROXYACYL-COENZYME A DEHYDROGENASE, MITOCHONDRIAL"/>
    <property type="match status" value="1"/>
</dbReference>
<keyword evidence="8" id="KW-0443">Lipid metabolism</keyword>
<protein>
    <recommendedName>
        <fullName evidence="4">3-hydroxyacyl-CoA dehydrogenase</fullName>
        <ecNumber evidence="4">1.1.1.35</ecNumber>
    </recommendedName>
</protein>
<comment type="catalytic activity">
    <reaction evidence="10">
        <text>a (3S)-3-hydroxyacyl-CoA + NAD(+) = a 3-oxoacyl-CoA + NADH + H(+)</text>
        <dbReference type="Rhea" id="RHEA:22432"/>
        <dbReference type="ChEBI" id="CHEBI:15378"/>
        <dbReference type="ChEBI" id="CHEBI:57318"/>
        <dbReference type="ChEBI" id="CHEBI:57540"/>
        <dbReference type="ChEBI" id="CHEBI:57945"/>
        <dbReference type="ChEBI" id="CHEBI:90726"/>
        <dbReference type="EC" id="1.1.1.35"/>
    </reaction>
</comment>
<dbReference type="Gene3D" id="1.10.1040.10">
    <property type="entry name" value="N-(1-d-carboxylethyl)-l-norvaline Dehydrogenase, domain 2"/>
    <property type="match status" value="1"/>
</dbReference>
<evidence type="ECO:0000256" key="5">
    <source>
        <dbReference type="ARBA" id="ARBA00022832"/>
    </source>
</evidence>
<keyword evidence="5" id="KW-0276">Fatty acid metabolism</keyword>
<reference evidence="15 16" key="1">
    <citation type="submission" date="2019-10" db="EMBL/GenBank/DDBJ databases">
        <title>Assembly and Annotation for the nematode Trichostrongylus colubriformis.</title>
        <authorList>
            <person name="Martin J."/>
        </authorList>
    </citation>
    <scope>NUCLEOTIDE SEQUENCE [LARGE SCALE GENOMIC DNA]</scope>
    <source>
        <strain evidence="15">G859</strain>
        <tissue evidence="15">Whole worm</tissue>
    </source>
</reference>
<dbReference type="Proteomes" id="UP001331761">
    <property type="component" value="Unassembled WGS sequence"/>
</dbReference>
<dbReference type="GO" id="GO:0006635">
    <property type="term" value="P:fatty acid beta-oxidation"/>
    <property type="evidence" value="ECO:0007669"/>
    <property type="project" value="TreeGrafter"/>
</dbReference>
<evidence type="ECO:0000256" key="1">
    <source>
        <dbReference type="ARBA" id="ARBA00004305"/>
    </source>
</evidence>
<dbReference type="InterPro" id="IPR006180">
    <property type="entry name" value="3-OHacyl-CoA_DH_CS"/>
</dbReference>
<accession>A0AAN8F9Y9</accession>
<feature type="binding site" evidence="12">
    <location>
        <position position="309"/>
    </location>
    <ligand>
        <name>NAD(+)</name>
        <dbReference type="ChEBI" id="CHEBI:57540"/>
    </ligand>
</feature>
<evidence type="ECO:0000313" key="15">
    <source>
        <dbReference type="EMBL" id="KAK5975566.1"/>
    </source>
</evidence>
<name>A0AAN8F9Y9_TRICO</name>
<feature type="binding site" evidence="12">
    <location>
        <position position="153"/>
    </location>
    <ligand>
        <name>NAD(+)</name>
        <dbReference type="ChEBI" id="CHEBI:57540"/>
    </ligand>
</feature>
<keyword evidence="16" id="KW-1185">Reference proteome</keyword>
<comment type="subcellular location">
    <subcellularLocation>
        <location evidence="1">Mitochondrion matrix</location>
    </subcellularLocation>
</comment>
<evidence type="ECO:0000313" key="16">
    <source>
        <dbReference type="Proteomes" id="UP001331761"/>
    </source>
</evidence>
<evidence type="ECO:0000256" key="9">
    <source>
        <dbReference type="ARBA" id="ARBA00023128"/>
    </source>
</evidence>
<dbReference type="GO" id="GO:0003857">
    <property type="term" value="F:(3S)-3-hydroxyacyl-CoA dehydrogenase (NAD+) activity"/>
    <property type="evidence" value="ECO:0007669"/>
    <property type="project" value="UniProtKB-EC"/>
</dbReference>
<dbReference type="InterPro" id="IPR006108">
    <property type="entry name" value="3HC_DH_C"/>
</dbReference>
<dbReference type="Pfam" id="PF02737">
    <property type="entry name" value="3HCDH_N"/>
    <property type="match status" value="1"/>
</dbReference>
<dbReference type="SUPFAM" id="SSF51735">
    <property type="entry name" value="NAD(P)-binding Rossmann-fold domains"/>
    <property type="match status" value="1"/>
</dbReference>
<evidence type="ECO:0000259" key="13">
    <source>
        <dbReference type="Pfam" id="PF00725"/>
    </source>
</evidence>
<dbReference type="GO" id="GO:0005759">
    <property type="term" value="C:mitochondrial matrix"/>
    <property type="evidence" value="ECO:0007669"/>
    <property type="project" value="UniProtKB-SubCell"/>
</dbReference>
<evidence type="ECO:0000256" key="12">
    <source>
        <dbReference type="PIRSR" id="PIRSR000105-2"/>
    </source>
</evidence>
<dbReference type="InterPro" id="IPR022694">
    <property type="entry name" value="3-OHacyl-CoA_DH"/>
</dbReference>
<evidence type="ECO:0000256" key="3">
    <source>
        <dbReference type="ARBA" id="ARBA00009463"/>
    </source>
</evidence>
<dbReference type="InterPro" id="IPR008927">
    <property type="entry name" value="6-PGluconate_DH-like_C_sf"/>
</dbReference>
<dbReference type="PROSITE" id="PS00067">
    <property type="entry name" value="3HCDH"/>
    <property type="match status" value="1"/>
</dbReference>
<dbReference type="InterPro" id="IPR006176">
    <property type="entry name" value="3-OHacyl-CoA_DH_NAD-bd"/>
</dbReference>
<dbReference type="SUPFAM" id="SSF48179">
    <property type="entry name" value="6-phosphogluconate dehydrogenase C-terminal domain-like"/>
    <property type="match status" value="1"/>
</dbReference>
<evidence type="ECO:0000256" key="7">
    <source>
        <dbReference type="ARBA" id="ARBA00023027"/>
    </source>
</evidence>
<evidence type="ECO:0000256" key="6">
    <source>
        <dbReference type="ARBA" id="ARBA00023002"/>
    </source>
</evidence>
<dbReference type="InterPro" id="IPR036291">
    <property type="entry name" value="NAD(P)-bd_dom_sf"/>
</dbReference>
<feature type="binding site" evidence="12">
    <location>
        <position position="177"/>
    </location>
    <ligand>
        <name>NAD(+)</name>
        <dbReference type="ChEBI" id="CHEBI:57540"/>
    </ligand>
</feature>
<evidence type="ECO:0000256" key="4">
    <source>
        <dbReference type="ARBA" id="ARBA00013000"/>
    </source>
</evidence>
<feature type="binding site" evidence="12">
    <location>
        <position position="61"/>
    </location>
    <ligand>
        <name>NAD(+)</name>
        <dbReference type="ChEBI" id="CHEBI:57540"/>
    </ligand>
</feature>
<evidence type="ECO:0000259" key="14">
    <source>
        <dbReference type="Pfam" id="PF02737"/>
    </source>
</evidence>
<gene>
    <name evidence="15" type="ORF">GCK32_001227</name>
</gene>
<feature type="domain" description="3-hydroxyacyl-CoA dehydrogenase C-terminal" evidence="13">
    <location>
        <begin position="220"/>
        <end position="317"/>
    </location>
</feature>
<feature type="site" description="Important for catalytic activity" evidence="11">
    <location>
        <position position="174"/>
    </location>
</feature>
<dbReference type="AlphaFoldDB" id="A0AAN8F9Y9"/>
<comment type="caution">
    <text evidence="15">The sequence shown here is derived from an EMBL/GenBank/DDBJ whole genome shotgun (WGS) entry which is preliminary data.</text>
</comment>
<proteinExistence type="inferred from homology"/>
<dbReference type="GO" id="GO:0070403">
    <property type="term" value="F:NAD+ binding"/>
    <property type="evidence" value="ECO:0007669"/>
    <property type="project" value="InterPro"/>
</dbReference>
<comment type="similarity">
    <text evidence="3">Belongs to the 3-hydroxyacyl-CoA dehydrogenase family.</text>
</comment>
<dbReference type="FunFam" id="3.40.50.720:FF:000009">
    <property type="entry name" value="Fatty oxidation complex, alpha subunit"/>
    <property type="match status" value="1"/>
</dbReference>